<evidence type="ECO:0000256" key="1">
    <source>
        <dbReference type="SAM" id="Coils"/>
    </source>
</evidence>
<dbReference type="AlphaFoldDB" id="A0A9W7L519"/>
<keyword evidence="4" id="KW-1185">Reference proteome</keyword>
<keyword evidence="1" id="KW-0175">Coiled coil</keyword>
<dbReference type="Proteomes" id="UP001165065">
    <property type="component" value="Unassembled WGS sequence"/>
</dbReference>
<feature type="region of interest" description="Disordered" evidence="2">
    <location>
        <begin position="302"/>
        <end position="328"/>
    </location>
</feature>
<reference evidence="4" key="1">
    <citation type="journal article" date="2023" name="Commun. Biol.">
        <title>Genome analysis of Parmales, the sister group of diatoms, reveals the evolutionary specialization of diatoms from phago-mixotrophs to photoautotrophs.</title>
        <authorList>
            <person name="Ban H."/>
            <person name="Sato S."/>
            <person name="Yoshikawa S."/>
            <person name="Yamada K."/>
            <person name="Nakamura Y."/>
            <person name="Ichinomiya M."/>
            <person name="Sato N."/>
            <person name="Blanc-Mathieu R."/>
            <person name="Endo H."/>
            <person name="Kuwata A."/>
            <person name="Ogata H."/>
        </authorList>
    </citation>
    <scope>NUCLEOTIDE SEQUENCE [LARGE SCALE GENOMIC DNA]</scope>
</reference>
<comment type="caution">
    <text evidence="3">The sequence shown here is derived from an EMBL/GenBank/DDBJ whole genome shotgun (WGS) entry which is preliminary data.</text>
</comment>
<accession>A0A9W7L519</accession>
<proteinExistence type="predicted"/>
<evidence type="ECO:0000313" key="4">
    <source>
        <dbReference type="Proteomes" id="UP001165065"/>
    </source>
</evidence>
<gene>
    <name evidence="3" type="ORF">TrCOL_g2242</name>
</gene>
<name>A0A9W7L519_9STRA</name>
<organism evidence="3 4">
    <name type="scientific">Triparma columacea</name>
    <dbReference type="NCBI Taxonomy" id="722753"/>
    <lineage>
        <taxon>Eukaryota</taxon>
        <taxon>Sar</taxon>
        <taxon>Stramenopiles</taxon>
        <taxon>Ochrophyta</taxon>
        <taxon>Bolidophyceae</taxon>
        <taxon>Parmales</taxon>
        <taxon>Triparmaceae</taxon>
        <taxon>Triparma</taxon>
    </lineage>
</organism>
<protein>
    <submittedName>
        <fullName evidence="3">Uncharacterized protein</fullName>
    </submittedName>
</protein>
<feature type="coiled-coil region" evidence="1">
    <location>
        <begin position="54"/>
        <end position="95"/>
    </location>
</feature>
<evidence type="ECO:0000256" key="2">
    <source>
        <dbReference type="SAM" id="MobiDB-lite"/>
    </source>
</evidence>
<feature type="compositionally biased region" description="Basic and acidic residues" evidence="2">
    <location>
        <begin position="313"/>
        <end position="322"/>
    </location>
</feature>
<evidence type="ECO:0000313" key="3">
    <source>
        <dbReference type="EMBL" id="GMI30662.1"/>
    </source>
</evidence>
<dbReference type="EMBL" id="BRYA01000001">
    <property type="protein sequence ID" value="GMI30662.1"/>
    <property type="molecule type" value="Genomic_DNA"/>
</dbReference>
<sequence length="452" mass="50751">MERKLNDMSLDNRNLQADANRWKCNSDSFEVLLGEYVEAVKESESKASLSEQKGIHAQQAMRELEQKNKNIREQAEKQAQAAQAAEEAATRARDERAKEAEIAEKLTRAARGAHVRRNEDPLRGGQDFPCGREMLSMESFSKCSKFISDFMMDISESLYDTDVEDMDHQLASEIATHYLGPMAERAEKYIAVTLQSLGNLLVKNFDLPSGQDGFEGSKPVVKNFWYYTMQKAMLARINRMADNGEIEKLLMLSDDEFSTLLEGLQASDNEEIETEVQDKEEEATEVAVGVKLDEMGEEIDTFGAKGEVSNEPEDAKGEKGSEEEYPVSKLDSKLPKVVKIESSTAATPISIMRNLLLHNIYAKLSDPPCWLVSKPGKLLPYDEKHHKVVKKVVLKGQKGREQPGEPVMVVYPGVHFDDPIEGCEPTLKSLVIRMPGVNIQRQNDCEEVDEDL</sequence>